<reference evidence="11 12" key="1">
    <citation type="journal article" date="2015" name="Nat. Commun.">
        <title>Outbred genome sequencing and CRISPR/Cas9 gene editing in butterflies.</title>
        <authorList>
            <person name="Li X."/>
            <person name="Fan D."/>
            <person name="Zhang W."/>
            <person name="Liu G."/>
            <person name="Zhang L."/>
            <person name="Zhao L."/>
            <person name="Fang X."/>
            <person name="Chen L."/>
            <person name="Dong Y."/>
            <person name="Chen Y."/>
            <person name="Ding Y."/>
            <person name="Zhao R."/>
            <person name="Feng M."/>
            <person name="Zhu Y."/>
            <person name="Feng Y."/>
            <person name="Jiang X."/>
            <person name="Zhu D."/>
            <person name="Xiang H."/>
            <person name="Feng X."/>
            <person name="Li S."/>
            <person name="Wang J."/>
            <person name="Zhang G."/>
            <person name="Kronforst M.R."/>
            <person name="Wang W."/>
        </authorList>
    </citation>
    <scope>NUCLEOTIDE SEQUENCE [LARGE SCALE GENOMIC DNA]</scope>
    <source>
        <strain evidence="11">Ya'a_city_454_Px</strain>
        <tissue evidence="11">Whole body</tissue>
    </source>
</reference>
<evidence type="ECO:0000256" key="6">
    <source>
        <dbReference type="ARBA" id="ARBA00023180"/>
    </source>
</evidence>
<comment type="similarity">
    <text evidence="1 7">Belongs to the AB hydrolase superfamily. Lipase family.</text>
</comment>
<gene>
    <name evidence="11" type="ORF">RR46_12436</name>
</gene>
<evidence type="ECO:0000313" key="12">
    <source>
        <dbReference type="Proteomes" id="UP000053268"/>
    </source>
</evidence>
<feature type="active site" description="Charge relay system" evidence="8">
    <location>
        <position position="389"/>
    </location>
</feature>
<dbReference type="InterPro" id="IPR006693">
    <property type="entry name" value="AB_hydrolase_lipase"/>
</dbReference>
<protein>
    <recommendedName>
        <fullName evidence="7">Lipase</fullName>
    </recommendedName>
</protein>
<dbReference type="InterPro" id="IPR025483">
    <property type="entry name" value="Lipase_euk"/>
</dbReference>
<evidence type="ECO:0000256" key="5">
    <source>
        <dbReference type="ARBA" id="ARBA00023098"/>
    </source>
</evidence>
<dbReference type="STRING" id="66420.A0A194PSJ3"/>
<feature type="active site" description="Charge relay system" evidence="8">
    <location>
        <position position="358"/>
    </location>
</feature>
<keyword evidence="2 9" id="KW-0732">Signal</keyword>
<keyword evidence="4 7" id="KW-0442">Lipid degradation</keyword>
<dbReference type="InterPro" id="IPR029058">
    <property type="entry name" value="AB_hydrolase_fold"/>
</dbReference>
<keyword evidence="3 7" id="KW-0378">Hydrolase</keyword>
<dbReference type="AlphaFoldDB" id="A0A194PSJ3"/>
<feature type="chain" id="PRO_5008263579" description="Lipase" evidence="9">
    <location>
        <begin position="22"/>
        <end position="419"/>
    </location>
</feature>
<dbReference type="PIRSF" id="PIRSF000862">
    <property type="entry name" value="Steryl_ester_lip"/>
    <property type="match status" value="1"/>
</dbReference>
<keyword evidence="12" id="KW-1185">Reference proteome</keyword>
<dbReference type="FunFam" id="3.40.50.1820:FF:000057">
    <property type="entry name" value="Lipase"/>
    <property type="match status" value="1"/>
</dbReference>
<feature type="signal peptide" evidence="9">
    <location>
        <begin position="1"/>
        <end position="21"/>
    </location>
</feature>
<evidence type="ECO:0000313" key="11">
    <source>
        <dbReference type="EMBL" id="KPI96406.1"/>
    </source>
</evidence>
<dbReference type="SUPFAM" id="SSF53474">
    <property type="entry name" value="alpha/beta-Hydrolases"/>
    <property type="match status" value="1"/>
</dbReference>
<feature type="active site" description="Nucleophile" evidence="8">
    <location>
        <position position="184"/>
    </location>
</feature>
<evidence type="ECO:0000256" key="9">
    <source>
        <dbReference type="SAM" id="SignalP"/>
    </source>
</evidence>
<organism evidence="11 12">
    <name type="scientific">Papilio xuthus</name>
    <name type="common">Asian swallowtail butterfly</name>
    <dbReference type="NCBI Taxonomy" id="66420"/>
    <lineage>
        <taxon>Eukaryota</taxon>
        <taxon>Metazoa</taxon>
        <taxon>Ecdysozoa</taxon>
        <taxon>Arthropoda</taxon>
        <taxon>Hexapoda</taxon>
        <taxon>Insecta</taxon>
        <taxon>Pterygota</taxon>
        <taxon>Neoptera</taxon>
        <taxon>Endopterygota</taxon>
        <taxon>Lepidoptera</taxon>
        <taxon>Glossata</taxon>
        <taxon>Ditrysia</taxon>
        <taxon>Papilionoidea</taxon>
        <taxon>Papilionidae</taxon>
        <taxon>Papilioninae</taxon>
        <taxon>Papilio</taxon>
    </lineage>
</organism>
<dbReference type="Proteomes" id="UP000053268">
    <property type="component" value="Unassembled WGS sequence"/>
</dbReference>
<evidence type="ECO:0000256" key="8">
    <source>
        <dbReference type="PIRSR" id="PIRSR000862-1"/>
    </source>
</evidence>
<feature type="domain" description="Partial AB-hydrolase lipase" evidence="10">
    <location>
        <begin position="49"/>
        <end position="107"/>
    </location>
</feature>
<evidence type="ECO:0000256" key="7">
    <source>
        <dbReference type="PIRNR" id="PIRNR000862"/>
    </source>
</evidence>
<evidence type="ECO:0000256" key="1">
    <source>
        <dbReference type="ARBA" id="ARBA00010701"/>
    </source>
</evidence>
<name>A0A194PSJ3_PAPXU</name>
<dbReference type="GO" id="GO:0016042">
    <property type="term" value="P:lipid catabolic process"/>
    <property type="evidence" value="ECO:0007669"/>
    <property type="project" value="UniProtKB-KW"/>
</dbReference>
<evidence type="ECO:0000256" key="3">
    <source>
        <dbReference type="ARBA" id="ARBA00022801"/>
    </source>
</evidence>
<keyword evidence="6" id="KW-0325">Glycoprotein</keyword>
<sequence>MFSKTDVFLFYSFSLFYLLNANLNSVNLDIARQFKVLNGYPLDSQLNFTELATEYGYTAEEHMVTTEDGYILTIFRIVRGKNCQGPIRKPPVLLMHGLFMSSDLWLDSGPGAGLAYLISDECYDLWVGNVRGNYYSKRHTNLNPNTIEFWNFTVQEMGSYDVPAMIDYITNYTSSDTINYVGYSQGACIYLIMCSEQQSYCEKVQVAILLAPGSRLTYTKSIPFRLLTALYEISAPFLIETGIYQALPWGGIVQQLASYLCKDNITADTTCRYVLDKLDSPHPDSIETETIRVLYGHFPAGTSVKSMLWYNQALNVDDFQKFDYGPAVNAEVYNSATPPSYNLSATTNPTVVISGRNDFLSVPPDNEWLVNQLPNVIEHVVVEDPLWNHFDVPWSKLTSKDILPKITDYLYRYSKGGRG</sequence>
<keyword evidence="5" id="KW-0443">Lipid metabolism</keyword>
<evidence type="ECO:0000259" key="10">
    <source>
        <dbReference type="Pfam" id="PF04083"/>
    </source>
</evidence>
<evidence type="ECO:0000256" key="4">
    <source>
        <dbReference type="ARBA" id="ARBA00022963"/>
    </source>
</evidence>
<dbReference type="Pfam" id="PF04083">
    <property type="entry name" value="Abhydro_lipase"/>
    <property type="match status" value="1"/>
</dbReference>
<dbReference type="GO" id="GO:0016788">
    <property type="term" value="F:hydrolase activity, acting on ester bonds"/>
    <property type="evidence" value="ECO:0007669"/>
    <property type="project" value="InterPro"/>
</dbReference>
<accession>A0A194PSJ3</accession>
<dbReference type="Gene3D" id="3.40.50.1820">
    <property type="entry name" value="alpha/beta hydrolase"/>
    <property type="match status" value="1"/>
</dbReference>
<dbReference type="PANTHER" id="PTHR11005">
    <property type="entry name" value="LYSOSOMAL ACID LIPASE-RELATED"/>
    <property type="match status" value="1"/>
</dbReference>
<dbReference type="EMBL" id="KQ459593">
    <property type="protein sequence ID" value="KPI96406.1"/>
    <property type="molecule type" value="Genomic_DNA"/>
</dbReference>
<evidence type="ECO:0000256" key="2">
    <source>
        <dbReference type="ARBA" id="ARBA00022729"/>
    </source>
</evidence>
<proteinExistence type="inferred from homology"/>